<dbReference type="InterPro" id="IPR036264">
    <property type="entry name" value="Bact_exopeptidase_dim_dom"/>
</dbReference>
<feature type="domain" description="Peptidase M20 dimerisation" evidence="4">
    <location>
        <begin position="170"/>
        <end position="278"/>
    </location>
</feature>
<accession>A0A443J722</accession>
<dbReference type="GO" id="GO:0006526">
    <property type="term" value="P:L-arginine biosynthetic process"/>
    <property type="evidence" value="ECO:0007669"/>
    <property type="project" value="InterPro"/>
</dbReference>
<dbReference type="InterPro" id="IPR002933">
    <property type="entry name" value="Peptidase_M20"/>
</dbReference>
<sequence length="373" mass="38792">MNAEEILSRLVAFSPVAGRPNAAITGWIGELLEQSGARVRMIPGPEGDRANVFASFGPRDRAGVILSGHMDVVPAQAGEWVSDPFVLTERDGRLHARGSSDMLGFLACVLAIAPELGRRTDETPVHIAFSYDEELGCRGVPHLLARLPELCAPALGAVIGEPTNLVPVRGHKGKAAIGIRVTGQSGHSSRPDLGLNAIHGLAPVLDEVVATARSLQSGPQSAEFAPPWSTVQAGVIAGGQAVNIIPDLATLEIEARAIPGVDPLAVLAPVLTRLEALTAEGYGIEHVLRSSYPALRLAADHPMVARVEAAAGQGALAAVSFGTEAGLFQQAGVPAVICGPGDIGRAHKPDEYITRDELAAGVVFLRNLVASLD</sequence>
<dbReference type="InterPro" id="IPR010169">
    <property type="entry name" value="AcOrn-deacetyl"/>
</dbReference>
<reference evidence="5 6" key="1">
    <citation type="submission" date="2019-01" db="EMBL/GenBank/DDBJ databases">
        <title>Sinorhodobacter populi sp. nov. isolated from the symptomatic bark tissue of Populus euramericana canker.</title>
        <authorList>
            <person name="Xu G."/>
        </authorList>
    </citation>
    <scope>NUCLEOTIDE SEQUENCE [LARGE SCALE GENOMIC DNA]</scope>
    <source>
        <strain evidence="5 6">SK2B-1</strain>
    </source>
</reference>
<dbReference type="EC" id="3.5.1.16" evidence="5"/>
<dbReference type="CDD" id="cd03894">
    <property type="entry name" value="M20_ArgE"/>
    <property type="match status" value="1"/>
</dbReference>
<keyword evidence="2 5" id="KW-0378">Hydrolase</keyword>
<dbReference type="Pfam" id="PF07687">
    <property type="entry name" value="M20_dimer"/>
    <property type="match status" value="1"/>
</dbReference>
<dbReference type="GO" id="GO:0008777">
    <property type="term" value="F:acetylornithine deacetylase activity"/>
    <property type="evidence" value="ECO:0007669"/>
    <property type="project" value="UniProtKB-EC"/>
</dbReference>
<dbReference type="AlphaFoldDB" id="A0A443J722"/>
<dbReference type="SUPFAM" id="SSF53187">
    <property type="entry name" value="Zn-dependent exopeptidases"/>
    <property type="match status" value="1"/>
</dbReference>
<comment type="caution">
    <text evidence="5">The sequence shown here is derived from an EMBL/GenBank/DDBJ whole genome shotgun (WGS) entry which is preliminary data.</text>
</comment>
<dbReference type="NCBIfam" id="NF005710">
    <property type="entry name" value="PRK07522.1"/>
    <property type="match status" value="1"/>
</dbReference>
<dbReference type="Gene3D" id="3.40.630.10">
    <property type="entry name" value="Zn peptidases"/>
    <property type="match status" value="1"/>
</dbReference>
<name>A0A443J722_9RHOB</name>
<dbReference type="EMBL" id="SAUZ01000045">
    <property type="protein sequence ID" value="RWR16378.1"/>
    <property type="molecule type" value="Genomic_DNA"/>
</dbReference>
<keyword evidence="1" id="KW-0479">Metal-binding</keyword>
<evidence type="ECO:0000256" key="1">
    <source>
        <dbReference type="ARBA" id="ARBA00022723"/>
    </source>
</evidence>
<dbReference type="InterPro" id="IPR050072">
    <property type="entry name" value="Peptidase_M20A"/>
</dbReference>
<dbReference type="Pfam" id="PF01546">
    <property type="entry name" value="Peptidase_M20"/>
    <property type="match status" value="1"/>
</dbReference>
<evidence type="ECO:0000313" key="5">
    <source>
        <dbReference type="EMBL" id="RWR16378.1"/>
    </source>
</evidence>
<protein>
    <submittedName>
        <fullName evidence="5">Acetylornithine deacetylase</fullName>
        <ecNumber evidence="5">3.5.1.16</ecNumber>
    </submittedName>
</protein>
<dbReference type="PANTHER" id="PTHR43808">
    <property type="entry name" value="ACETYLORNITHINE DEACETYLASE"/>
    <property type="match status" value="1"/>
</dbReference>
<keyword evidence="3" id="KW-0170">Cobalt</keyword>
<gene>
    <name evidence="5" type="primary">argE</name>
    <name evidence="5" type="ORF">D2T30_21910</name>
</gene>
<evidence type="ECO:0000313" key="6">
    <source>
        <dbReference type="Proteomes" id="UP000284476"/>
    </source>
</evidence>
<evidence type="ECO:0000256" key="3">
    <source>
        <dbReference type="ARBA" id="ARBA00023285"/>
    </source>
</evidence>
<reference evidence="5 6" key="2">
    <citation type="submission" date="2019-01" db="EMBL/GenBank/DDBJ databases">
        <authorList>
            <person name="Li Y."/>
        </authorList>
    </citation>
    <scope>NUCLEOTIDE SEQUENCE [LARGE SCALE GENOMIC DNA]</scope>
    <source>
        <strain evidence="5 6">SK2B-1</strain>
    </source>
</reference>
<proteinExistence type="predicted"/>
<organism evidence="5 6">
    <name type="scientific">Paenirhodobacter populi</name>
    <dbReference type="NCBI Taxonomy" id="2306993"/>
    <lineage>
        <taxon>Bacteria</taxon>
        <taxon>Pseudomonadati</taxon>
        <taxon>Pseudomonadota</taxon>
        <taxon>Alphaproteobacteria</taxon>
        <taxon>Rhodobacterales</taxon>
        <taxon>Rhodobacter group</taxon>
        <taxon>Paenirhodobacter</taxon>
    </lineage>
</organism>
<dbReference type="RefSeq" id="WP_128210535.1">
    <property type="nucleotide sequence ID" value="NZ_JBHRSO010000025.1"/>
</dbReference>
<dbReference type="Gene3D" id="3.30.70.360">
    <property type="match status" value="1"/>
</dbReference>
<dbReference type="PANTHER" id="PTHR43808:SF31">
    <property type="entry name" value="N-ACETYL-L-CITRULLINE DEACETYLASE"/>
    <property type="match status" value="1"/>
</dbReference>
<evidence type="ECO:0000256" key="2">
    <source>
        <dbReference type="ARBA" id="ARBA00022801"/>
    </source>
</evidence>
<dbReference type="Proteomes" id="UP000284476">
    <property type="component" value="Unassembled WGS sequence"/>
</dbReference>
<dbReference type="NCBIfam" id="TIGR01892">
    <property type="entry name" value="AcOrn-deacetyl"/>
    <property type="match status" value="1"/>
</dbReference>
<dbReference type="InterPro" id="IPR011650">
    <property type="entry name" value="Peptidase_M20_dimer"/>
</dbReference>
<dbReference type="SUPFAM" id="SSF55031">
    <property type="entry name" value="Bacterial exopeptidase dimerisation domain"/>
    <property type="match status" value="1"/>
</dbReference>
<dbReference type="GO" id="GO:0046872">
    <property type="term" value="F:metal ion binding"/>
    <property type="evidence" value="ECO:0007669"/>
    <property type="project" value="UniProtKB-KW"/>
</dbReference>
<evidence type="ECO:0000259" key="4">
    <source>
        <dbReference type="Pfam" id="PF07687"/>
    </source>
</evidence>